<dbReference type="InterPro" id="IPR017732">
    <property type="entry name" value="T4/T6SS_DotU"/>
</dbReference>
<keyword evidence="1" id="KW-0472">Membrane</keyword>
<keyword evidence="1" id="KW-1133">Transmembrane helix</keyword>
<proteinExistence type="predicted"/>
<feature type="domain" description="Type IV / VI secretion system DotU" evidence="2">
    <location>
        <begin position="10"/>
        <end position="210"/>
    </location>
</feature>
<keyword evidence="4" id="KW-1185">Reference proteome</keyword>
<evidence type="ECO:0000256" key="1">
    <source>
        <dbReference type="SAM" id="Phobius"/>
    </source>
</evidence>
<evidence type="ECO:0000313" key="3">
    <source>
        <dbReference type="EMBL" id="PCK29698.1"/>
    </source>
</evidence>
<dbReference type="PANTHER" id="PTHR38033">
    <property type="entry name" value="MEMBRANE PROTEIN-RELATED"/>
    <property type="match status" value="1"/>
</dbReference>
<dbReference type="PANTHER" id="PTHR38033:SF1">
    <property type="entry name" value="DOTU FAMILY TYPE IV_VI SECRETION SYSTEM PROTEIN"/>
    <property type="match status" value="1"/>
</dbReference>
<keyword evidence="1" id="KW-0812">Transmembrane</keyword>
<name>A0A2A5JJT4_PSEO7</name>
<dbReference type="EMBL" id="NKHF01000105">
    <property type="protein sequence ID" value="PCK29698.1"/>
    <property type="molecule type" value="Genomic_DNA"/>
</dbReference>
<reference evidence="4" key="1">
    <citation type="journal article" date="2019" name="Genome Announc.">
        <title>Draft Genome Sequence of Pseudoalteromonas piscicida Strain 36Y ROTHPW, an Hypersaline Seawater Isolate from the South Coast of Sonora, Mexico.</title>
        <authorList>
            <person name="Sanchez-Diaz R."/>
            <person name="Molina-Garza Z.J."/>
            <person name="Cruz-Suarez L.E."/>
            <person name="Selvin J."/>
            <person name="Kiran G.S."/>
            <person name="Ibarra-Gamez J.C."/>
            <person name="Gomez-Gil B."/>
            <person name="Galaviz-Silva L."/>
        </authorList>
    </citation>
    <scope>NUCLEOTIDE SEQUENCE [LARGE SCALE GENOMIC DNA]</scope>
    <source>
        <strain evidence="4">36Y_RITHPW</strain>
    </source>
</reference>
<dbReference type="AlphaFoldDB" id="A0A2A5JJT4"/>
<dbReference type="Gene3D" id="1.25.40.590">
    <property type="entry name" value="Type IV / VI secretion system, DotU"/>
    <property type="match status" value="1"/>
</dbReference>
<feature type="transmembrane region" description="Helical" evidence="1">
    <location>
        <begin position="188"/>
        <end position="212"/>
    </location>
</feature>
<evidence type="ECO:0000313" key="4">
    <source>
        <dbReference type="Proteomes" id="UP000228621"/>
    </source>
</evidence>
<dbReference type="NCBIfam" id="TIGR03349">
    <property type="entry name" value="IV_VI_DotU"/>
    <property type="match status" value="1"/>
</dbReference>
<dbReference type="OrthoDB" id="345640at2"/>
<dbReference type="Pfam" id="PF09850">
    <property type="entry name" value="DotU"/>
    <property type="match status" value="1"/>
</dbReference>
<protein>
    <submittedName>
        <fullName evidence="3">Type VI secretion protein</fullName>
    </submittedName>
</protein>
<dbReference type="InterPro" id="IPR038522">
    <property type="entry name" value="T4/T6SS_DotU_sf"/>
</dbReference>
<sequence length="240" mass="26996">MEASKNKSELVACISPVLEVLTSIRQGGADHQGVDGLRSKVMDAFDEYEKSCYDARIGASEMQEAKFALTALVDEQIMTAQKPYSMEWMARPLQLELFGNMRAGEAFFEKLENIRRASAQQRTVLEVYFVCLQLGFEGVYKIKGVEQLKALMLDIRAQLEELSGPAKLQLSDHAKPHESMVAKVGRNLPYWVILSITLALLACMYVGSTYFIENRADQQVVQIDKHIEVLTQLEKTGKAR</sequence>
<dbReference type="NCBIfam" id="NF038228">
    <property type="entry name" value="IcmH_DotU_IVB"/>
    <property type="match status" value="1"/>
</dbReference>
<gene>
    <name evidence="3" type="ORF">CEX98_21240</name>
</gene>
<dbReference type="Proteomes" id="UP000228621">
    <property type="component" value="Unassembled WGS sequence"/>
</dbReference>
<accession>A0A2A5JJT4</accession>
<comment type="caution">
    <text evidence="3">The sequence shown here is derived from an EMBL/GenBank/DDBJ whole genome shotgun (WGS) entry which is preliminary data.</text>
</comment>
<evidence type="ECO:0000259" key="2">
    <source>
        <dbReference type="Pfam" id="PF09850"/>
    </source>
</evidence>
<dbReference type="RefSeq" id="WP_099644000.1">
    <property type="nucleotide sequence ID" value="NZ_JAQPZX010000040.1"/>
</dbReference>
<organism evidence="3 4">
    <name type="scientific">Pseudoalteromonas piscicida</name>
    <dbReference type="NCBI Taxonomy" id="43662"/>
    <lineage>
        <taxon>Bacteria</taxon>
        <taxon>Pseudomonadati</taxon>
        <taxon>Pseudomonadota</taxon>
        <taxon>Gammaproteobacteria</taxon>
        <taxon>Alteromonadales</taxon>
        <taxon>Pseudoalteromonadaceae</taxon>
        <taxon>Pseudoalteromonas</taxon>
    </lineage>
</organism>